<dbReference type="EMBL" id="HG937691">
    <property type="protein sequence ID" value="CDP33313.1"/>
    <property type="molecule type" value="Genomic_DNA"/>
</dbReference>
<dbReference type="PANTHER" id="PTHR15749:SF4">
    <property type="entry name" value="FANCONI-ASSOCIATED NUCLEASE 1"/>
    <property type="match status" value="1"/>
</dbReference>
<dbReference type="PANTHER" id="PTHR15749">
    <property type="entry name" value="FANCONI-ASSOCIATED NUCLEASE 1"/>
    <property type="match status" value="1"/>
</dbReference>
<evidence type="ECO:0000256" key="9">
    <source>
        <dbReference type="SAM" id="MobiDB-lite"/>
    </source>
</evidence>
<dbReference type="GO" id="GO:0017108">
    <property type="term" value="F:5'-flap endonuclease activity"/>
    <property type="evidence" value="ECO:0007669"/>
    <property type="project" value="TreeGrafter"/>
</dbReference>
<feature type="compositionally biased region" description="Basic and acidic residues" evidence="9">
    <location>
        <begin position="511"/>
        <end position="531"/>
    </location>
</feature>
<sequence length="888" mass="103403">MSQIMVETASATSSQVSSSRLSIVDYDDMWDVYDLYDGNVTEPDQGATESVESVEAVEVLDESDDESVEIEGQVKKESPNLDGQSLDEYILRRKNESHYRAFEHIVGTICRIYNHILDDDERYYVGLILSLEERARWLFVRIFDRNYRNHNQLKHNFSKYLAKEDLEPALDQLLQLGLIHRIRDDIQASLEALNKERLRQILRTHKQQLSGNKTELIERITFLMQDRKRQLSIRGECASQAVVNTIQKVHGGTHYIDREVNRKLIFMYRLYNLDASFDEDALKRRFLKEIRRQNYPKYTIDETPLFKSRQEAEEFLEAEQVRTLFDETTAHWKHLPRQELLHLVDYLLEEGSRLADPGYRPPNTHLPKCFQRFSKDYSIARTMRRAYTVLQVGYKDLSLRLLNLLLQQKHYLQRSRPSMLTDKIALELARWKKIKGEGDDLAIDMELDVFAELGAEGLKIDRDCPAWLDLEPKLKSITKILKDHSRPVSWELKTKTLSSAPVHTVVCKKQVKPDPKEEQEKPAPKPAKKEPSVNSKARKLHKNQALISNFFKTVKQEKHGINEKPKSVYELDQPETVETIQTVQTVQTVQAGPVGLRTGWMSKSGSPITVEACALEDYEKQGYVGRHNEGRGLTSIFGLLFHDILFMDMDGVFVHDCQTAPLDLFSGTDFYYARRHAIEERFEQISTEDGLLTQLRRAIDIHLRPKTMIVGVKWFAKYADNEEWARDLLNLASYMGSFAIVSICRRLLLDYPRYSSGFPDLCLLHHPDKRAVMVEVKSLNDTLSSTQKLWIDHFLSIGVRVELCKVLSEEQNAQAEEKERVKEQKKMERETKRLEEQAKKARAKQEKEAKQKTRQTRKTRKTKTQEQEQEDHTRPKRRRIVDSDHEDA</sequence>
<dbReference type="GO" id="GO:0005634">
    <property type="term" value="C:nucleus"/>
    <property type="evidence" value="ECO:0007669"/>
    <property type="project" value="UniProtKB-SubCell"/>
</dbReference>
<dbReference type="GO" id="GO:0046872">
    <property type="term" value="F:metal ion binding"/>
    <property type="evidence" value="ECO:0007669"/>
    <property type="project" value="UniProtKB-KW"/>
</dbReference>
<proteinExistence type="inferred from homology"/>
<keyword evidence="7 8" id="KW-0464">Manganese</keyword>
<keyword evidence="8" id="KW-0539">Nucleus</keyword>
<dbReference type="InterPro" id="IPR033315">
    <property type="entry name" value="Fan1-like"/>
</dbReference>
<feature type="compositionally biased region" description="Basic and acidic residues" evidence="9">
    <location>
        <begin position="863"/>
        <end position="873"/>
    </location>
</feature>
<name>A0A060SX62_BLAAD</name>
<keyword evidence="8" id="KW-0234">DNA repair</keyword>
<evidence type="ECO:0000256" key="6">
    <source>
        <dbReference type="ARBA" id="ARBA00022842"/>
    </source>
</evidence>
<evidence type="ECO:0000256" key="4">
    <source>
        <dbReference type="ARBA" id="ARBA00022723"/>
    </source>
</evidence>
<dbReference type="AlphaFoldDB" id="A0A060SX62"/>
<comment type="subcellular location">
    <subcellularLocation>
        <location evidence="8">Nucleus</location>
    </subcellularLocation>
</comment>
<feature type="region of interest" description="Disordered" evidence="9">
    <location>
        <begin position="509"/>
        <end position="538"/>
    </location>
</feature>
<organism evidence="11">
    <name type="scientific">Blastobotrys adeninivorans</name>
    <name type="common">Yeast</name>
    <name type="synonym">Arxula adeninivorans</name>
    <dbReference type="NCBI Taxonomy" id="409370"/>
    <lineage>
        <taxon>Eukaryota</taxon>
        <taxon>Fungi</taxon>
        <taxon>Dikarya</taxon>
        <taxon>Ascomycota</taxon>
        <taxon>Saccharomycotina</taxon>
        <taxon>Dipodascomycetes</taxon>
        <taxon>Dipodascales</taxon>
        <taxon>Trichomonascaceae</taxon>
        <taxon>Blastobotrys</taxon>
    </lineage>
</organism>
<feature type="compositionally biased region" description="Basic and acidic residues" evidence="9">
    <location>
        <begin position="815"/>
        <end position="851"/>
    </location>
</feature>
<comment type="function">
    <text evidence="8">Nuclease required for the repair of DNA interstrand cross-links (ICL). Acts as a 5'-3' exonuclease that anchors at a cut end of DNA and cleaves DNA successively at every third nucleotide, allowing to excise an ICL from one strand through flanking incisions.</text>
</comment>
<dbReference type="Gene3D" id="3.40.1350.10">
    <property type="match status" value="1"/>
</dbReference>
<evidence type="ECO:0000256" key="5">
    <source>
        <dbReference type="ARBA" id="ARBA00022801"/>
    </source>
</evidence>
<dbReference type="InterPro" id="IPR014883">
    <property type="entry name" value="VRR_NUC"/>
</dbReference>
<evidence type="ECO:0000256" key="7">
    <source>
        <dbReference type="ARBA" id="ARBA00023211"/>
    </source>
</evidence>
<evidence type="ECO:0000259" key="10">
    <source>
        <dbReference type="SMART" id="SM00990"/>
    </source>
</evidence>
<reference evidence="11" key="1">
    <citation type="submission" date="2014-02" db="EMBL/GenBank/DDBJ databases">
        <authorList>
            <person name="Genoscope - CEA"/>
        </authorList>
    </citation>
    <scope>NUCLEOTIDE SEQUENCE</scope>
    <source>
        <strain evidence="11">LS3</strain>
    </source>
</reference>
<feature type="compositionally biased region" description="Basic residues" evidence="9">
    <location>
        <begin position="852"/>
        <end position="862"/>
    </location>
</feature>
<dbReference type="GO" id="GO:0036297">
    <property type="term" value="P:interstrand cross-link repair"/>
    <property type="evidence" value="ECO:0007669"/>
    <property type="project" value="InterPro"/>
</dbReference>
<dbReference type="InterPro" id="IPR011856">
    <property type="entry name" value="tRNA_endonuc-like_dom_sf"/>
</dbReference>
<feature type="domain" description="VRR-NUC" evidence="10">
    <location>
        <begin position="719"/>
        <end position="808"/>
    </location>
</feature>
<keyword evidence="5 8" id="KW-0378">Hydrolase</keyword>
<evidence type="ECO:0000256" key="8">
    <source>
        <dbReference type="RuleBase" id="RU365033"/>
    </source>
</evidence>
<dbReference type="EC" id="3.1.4.1" evidence="8"/>
<accession>A0A060SX62</accession>
<feature type="region of interest" description="Disordered" evidence="9">
    <location>
        <begin position="814"/>
        <end position="888"/>
    </location>
</feature>
<protein>
    <recommendedName>
        <fullName evidence="8">Fanconi-associated nuclease</fullName>
        <ecNumber evidence="8">3.1.4.1</ecNumber>
    </recommendedName>
</protein>
<evidence type="ECO:0000256" key="2">
    <source>
        <dbReference type="ARBA" id="ARBA00005533"/>
    </source>
</evidence>
<dbReference type="GO" id="GO:0004528">
    <property type="term" value="F:phosphodiesterase I activity"/>
    <property type="evidence" value="ECO:0007669"/>
    <property type="project" value="UniProtKB-EC"/>
</dbReference>
<keyword evidence="8" id="KW-0227">DNA damage</keyword>
<evidence type="ECO:0000256" key="3">
    <source>
        <dbReference type="ARBA" id="ARBA00022722"/>
    </source>
</evidence>
<comment type="catalytic activity">
    <reaction evidence="1 8">
        <text>Hydrolytically removes 5'-nucleotides successively from the 3'-hydroxy termini of 3'-hydroxy-terminated oligonucleotides.</text>
        <dbReference type="EC" id="3.1.4.1"/>
    </reaction>
</comment>
<keyword evidence="6 8" id="KW-0460">Magnesium</keyword>
<dbReference type="GO" id="GO:0008409">
    <property type="term" value="F:5'-3' exonuclease activity"/>
    <property type="evidence" value="ECO:0007669"/>
    <property type="project" value="TreeGrafter"/>
</dbReference>
<comment type="similarity">
    <text evidence="2 8">Belongs to the FAN1 family.</text>
</comment>
<keyword evidence="3 8" id="KW-0540">Nuclease</keyword>
<evidence type="ECO:0000313" key="11">
    <source>
        <dbReference type="EMBL" id="CDP33313.1"/>
    </source>
</evidence>
<comment type="cofactor">
    <cofactor evidence="8">
        <name>Mg(2+)</name>
        <dbReference type="ChEBI" id="CHEBI:18420"/>
    </cofactor>
    <cofactor evidence="8">
        <name>Mn(2+)</name>
        <dbReference type="ChEBI" id="CHEBI:29035"/>
    </cofactor>
</comment>
<evidence type="ECO:0000256" key="1">
    <source>
        <dbReference type="ARBA" id="ARBA00000983"/>
    </source>
</evidence>
<dbReference type="Pfam" id="PF08774">
    <property type="entry name" value="VRR_NUC"/>
    <property type="match status" value="1"/>
</dbReference>
<dbReference type="SMART" id="SM00990">
    <property type="entry name" value="VRR_NUC"/>
    <property type="match status" value="1"/>
</dbReference>
<gene>
    <name evidence="11" type="ORF">GNLVRS02_ARAD1A06644g</name>
</gene>
<reference evidence="11" key="2">
    <citation type="submission" date="2014-06" db="EMBL/GenBank/DDBJ databases">
        <title>The complete genome of Blastobotrys (Arxula) adeninivorans LS3 - a yeast of biotechnological interest.</title>
        <authorList>
            <person name="Kunze G."/>
            <person name="Gaillardin C."/>
            <person name="Czernicka M."/>
            <person name="Durrens P."/>
            <person name="Martin T."/>
            <person name="Boer E."/>
            <person name="Gabaldon T."/>
            <person name="Cruz J."/>
            <person name="Talla E."/>
            <person name="Marck C."/>
            <person name="Goffeau A."/>
            <person name="Barbe V."/>
            <person name="Baret P."/>
            <person name="Baronian K."/>
            <person name="Beier S."/>
            <person name="Bleykasten C."/>
            <person name="Bode R."/>
            <person name="Casaregola S."/>
            <person name="Despons L."/>
            <person name="Fairhead C."/>
            <person name="Giersberg M."/>
            <person name="Gierski P."/>
            <person name="Hahnel U."/>
            <person name="Hartmann A."/>
            <person name="Jankowska D."/>
            <person name="Jubin C."/>
            <person name="Jung P."/>
            <person name="Lafontaine I."/>
            <person name="Leh-Louis V."/>
            <person name="Lemaire M."/>
            <person name="Marcet-Houben M."/>
            <person name="Mascher M."/>
            <person name="Morel G."/>
            <person name="Richard G.-F."/>
            <person name="Riechen J."/>
            <person name="Sacerdot C."/>
            <person name="Sarkar A."/>
            <person name="Savel G."/>
            <person name="Schacherer J."/>
            <person name="Sherman D."/>
            <person name="Straub M.-L."/>
            <person name="Stein N."/>
            <person name="Thierry A."/>
            <person name="Trautwein-Schult A."/>
            <person name="Westhof E."/>
            <person name="Worch S."/>
            <person name="Dujon B."/>
            <person name="Souciet J.-L."/>
            <person name="Wincker P."/>
            <person name="Scholz U."/>
            <person name="Neuveglise N."/>
        </authorList>
    </citation>
    <scope>NUCLEOTIDE SEQUENCE</scope>
    <source>
        <strain evidence="11">LS3</strain>
    </source>
</reference>
<dbReference type="GO" id="GO:0070336">
    <property type="term" value="F:flap-structured DNA binding"/>
    <property type="evidence" value="ECO:0007669"/>
    <property type="project" value="TreeGrafter"/>
</dbReference>
<keyword evidence="4 8" id="KW-0479">Metal-binding</keyword>